<feature type="transmembrane region" description="Helical" evidence="7">
    <location>
        <begin position="20"/>
        <end position="43"/>
    </location>
</feature>
<gene>
    <name evidence="9" type="primary">mrpB</name>
    <name evidence="9" type="ORF">BN1048_00278</name>
</gene>
<protein>
    <submittedName>
        <fullName evidence="9">Na(+)/H(+) antiporter subunit B</fullName>
    </submittedName>
</protein>
<evidence type="ECO:0000256" key="6">
    <source>
        <dbReference type="ARBA" id="ARBA00023136"/>
    </source>
</evidence>
<dbReference type="EMBL" id="CCSE01000001">
    <property type="protein sequence ID" value="CDZ99155.1"/>
    <property type="molecule type" value="Genomic_DNA"/>
</dbReference>
<dbReference type="HOGENOM" id="CLU_101659_1_1_9"/>
<accession>A0A078LYW0</accession>
<feature type="domain" description="Na+/H+ antiporter MnhB subunit-related protein" evidence="8">
    <location>
        <begin position="22"/>
        <end position="144"/>
    </location>
</feature>
<dbReference type="eggNOG" id="COG2111">
    <property type="taxonomic scope" value="Bacteria"/>
</dbReference>
<feature type="transmembrane region" description="Helical" evidence="7">
    <location>
        <begin position="123"/>
        <end position="150"/>
    </location>
</feature>
<evidence type="ECO:0000256" key="4">
    <source>
        <dbReference type="ARBA" id="ARBA00022692"/>
    </source>
</evidence>
<evidence type="ECO:0000256" key="2">
    <source>
        <dbReference type="ARBA" id="ARBA00009425"/>
    </source>
</evidence>
<keyword evidence="10" id="KW-1185">Reference proteome</keyword>
<reference evidence="9 10" key="1">
    <citation type="submission" date="2014-07" db="EMBL/GenBank/DDBJ databases">
        <authorList>
            <person name="Urmite Genomes Urmite Genomes"/>
        </authorList>
    </citation>
    <scope>NUCLEOTIDE SEQUENCE [LARGE SCALE GENOMIC DNA]</scope>
    <source>
        <strain evidence="9 10">13MG44_air</strain>
    </source>
</reference>
<evidence type="ECO:0000313" key="10">
    <source>
        <dbReference type="Proteomes" id="UP000044136"/>
    </source>
</evidence>
<dbReference type="InterPro" id="IPR007182">
    <property type="entry name" value="MnhB"/>
</dbReference>
<evidence type="ECO:0000256" key="3">
    <source>
        <dbReference type="ARBA" id="ARBA00022475"/>
    </source>
</evidence>
<evidence type="ECO:0000256" key="1">
    <source>
        <dbReference type="ARBA" id="ARBA00004651"/>
    </source>
</evidence>
<dbReference type="InterPro" id="IPR050622">
    <property type="entry name" value="CPA3_antiporter_subunitB"/>
</dbReference>
<evidence type="ECO:0000256" key="5">
    <source>
        <dbReference type="ARBA" id="ARBA00022989"/>
    </source>
</evidence>
<sequence length="155" mass="16932">MKSTLKRAGYSKVQRQMNDVFIQFTSKVIFLIVLLFSVNLFLAGHYTPGGGFVGGLLAASAIILLLMAYDYETVKKMIPVNFHLMISIGLAFAIVVPTLLFFFGVPFFTHQHTYINVPVFGEVALHTAVLFDIGVFLTVAGTSLLIITLVGGAEK</sequence>
<keyword evidence="5 7" id="KW-1133">Transmembrane helix</keyword>
<proteinExistence type="inferred from homology"/>
<name>A0A078LYW0_9STAP</name>
<keyword evidence="6 7" id="KW-0472">Membrane</keyword>
<dbReference type="STRING" id="1461582.BN1048_00278"/>
<dbReference type="PANTHER" id="PTHR33932:SF4">
    <property type="entry name" value="NA(+)_H(+) ANTIPORTER SUBUNIT B"/>
    <property type="match status" value="1"/>
</dbReference>
<comment type="subcellular location">
    <subcellularLocation>
        <location evidence="1">Cell membrane</location>
        <topology evidence="1">Multi-pass membrane protein</topology>
    </subcellularLocation>
</comment>
<dbReference type="NCBIfam" id="NF009223">
    <property type="entry name" value="PRK12573.1"/>
    <property type="match status" value="1"/>
</dbReference>
<dbReference type="Pfam" id="PF04039">
    <property type="entry name" value="MnhB"/>
    <property type="match status" value="1"/>
</dbReference>
<dbReference type="GO" id="GO:0005886">
    <property type="term" value="C:plasma membrane"/>
    <property type="evidence" value="ECO:0007669"/>
    <property type="project" value="UniProtKB-SubCell"/>
</dbReference>
<evidence type="ECO:0000259" key="8">
    <source>
        <dbReference type="Pfam" id="PF04039"/>
    </source>
</evidence>
<dbReference type="PANTHER" id="PTHR33932">
    <property type="entry name" value="NA(+)/H(+) ANTIPORTER SUBUNIT B"/>
    <property type="match status" value="1"/>
</dbReference>
<evidence type="ECO:0000256" key="7">
    <source>
        <dbReference type="SAM" id="Phobius"/>
    </source>
</evidence>
<evidence type="ECO:0000313" key="9">
    <source>
        <dbReference type="EMBL" id="CDZ99155.1"/>
    </source>
</evidence>
<dbReference type="Proteomes" id="UP000044136">
    <property type="component" value="Unassembled WGS sequence"/>
</dbReference>
<feature type="transmembrane region" description="Helical" evidence="7">
    <location>
        <begin position="49"/>
        <end position="69"/>
    </location>
</feature>
<keyword evidence="3" id="KW-1003">Cell membrane</keyword>
<dbReference type="OrthoDB" id="9798859at2"/>
<dbReference type="AlphaFoldDB" id="A0A078LYW0"/>
<dbReference type="RefSeq" id="WP_052108719.1">
    <property type="nucleotide sequence ID" value="NZ_CCSE01000001.1"/>
</dbReference>
<feature type="transmembrane region" description="Helical" evidence="7">
    <location>
        <begin position="81"/>
        <end position="103"/>
    </location>
</feature>
<comment type="similarity">
    <text evidence="2">Belongs to the CPA3 antiporters (TC 2.A.63) subunit B family.</text>
</comment>
<keyword evidence="4 7" id="KW-0812">Transmembrane</keyword>
<organism evidence="9 10">
    <name type="scientific">Jeotgalicoccus saudimassiliensis</name>
    <dbReference type="NCBI Taxonomy" id="1461582"/>
    <lineage>
        <taxon>Bacteria</taxon>
        <taxon>Bacillati</taxon>
        <taxon>Bacillota</taxon>
        <taxon>Bacilli</taxon>
        <taxon>Bacillales</taxon>
        <taxon>Staphylococcaceae</taxon>
        <taxon>Jeotgalicoccus</taxon>
    </lineage>
</organism>